<proteinExistence type="predicted"/>
<evidence type="ECO:0000256" key="1">
    <source>
        <dbReference type="SAM" id="MobiDB-lite"/>
    </source>
</evidence>
<keyword evidence="3" id="KW-1185">Reference proteome</keyword>
<name>A0A6G1IE71_9PLEO</name>
<feature type="compositionally biased region" description="Basic and acidic residues" evidence="1">
    <location>
        <begin position="1"/>
        <end position="18"/>
    </location>
</feature>
<gene>
    <name evidence="2" type="ORF">K458DRAFT_396843</name>
</gene>
<dbReference type="Proteomes" id="UP000799291">
    <property type="component" value="Unassembled WGS sequence"/>
</dbReference>
<sequence>MPPKLNEQKRKGNHDGDHTSNAISLNKKFRGSSLYTKNTTKQALQETVDRVADEKLYEIVNRAEKINHHKLAEPDPQFKVLHVRHNQEMADIYAYYRKELVFRWKEWAALTDEHYDEKAKTIPILAEPLSRKAPCPLVATPREPRVIKLGLCRREWINKAADTANPDCASDKCKLNHVADLVDHPIVGVVVKKHFEGKDKEAEQPATEGTQEATSEAAVEDKGVKQISECGEETLPNILLFTAMATSFIQKVPTNMQIAIQ</sequence>
<evidence type="ECO:0000313" key="2">
    <source>
        <dbReference type="EMBL" id="KAF2676537.1"/>
    </source>
</evidence>
<reference evidence="2" key="1">
    <citation type="journal article" date="2020" name="Stud. Mycol.">
        <title>101 Dothideomycetes genomes: a test case for predicting lifestyles and emergence of pathogens.</title>
        <authorList>
            <person name="Haridas S."/>
            <person name="Albert R."/>
            <person name="Binder M."/>
            <person name="Bloem J."/>
            <person name="Labutti K."/>
            <person name="Salamov A."/>
            <person name="Andreopoulos B."/>
            <person name="Baker S."/>
            <person name="Barry K."/>
            <person name="Bills G."/>
            <person name="Bluhm B."/>
            <person name="Cannon C."/>
            <person name="Castanera R."/>
            <person name="Culley D."/>
            <person name="Daum C."/>
            <person name="Ezra D."/>
            <person name="Gonzalez J."/>
            <person name="Henrissat B."/>
            <person name="Kuo A."/>
            <person name="Liang C."/>
            <person name="Lipzen A."/>
            <person name="Lutzoni F."/>
            <person name="Magnuson J."/>
            <person name="Mondo S."/>
            <person name="Nolan M."/>
            <person name="Ohm R."/>
            <person name="Pangilinan J."/>
            <person name="Park H.-J."/>
            <person name="Ramirez L."/>
            <person name="Alfaro M."/>
            <person name="Sun H."/>
            <person name="Tritt A."/>
            <person name="Yoshinaga Y."/>
            <person name="Zwiers L.-H."/>
            <person name="Turgeon B."/>
            <person name="Goodwin S."/>
            <person name="Spatafora J."/>
            <person name="Crous P."/>
            <person name="Grigoriev I."/>
        </authorList>
    </citation>
    <scope>NUCLEOTIDE SEQUENCE</scope>
    <source>
        <strain evidence="2">CBS 122367</strain>
    </source>
</reference>
<dbReference type="AlphaFoldDB" id="A0A6G1IE71"/>
<protein>
    <submittedName>
        <fullName evidence="2">Uncharacterized protein</fullName>
    </submittedName>
</protein>
<feature type="region of interest" description="Disordered" evidence="1">
    <location>
        <begin position="198"/>
        <end position="220"/>
    </location>
</feature>
<feature type="region of interest" description="Disordered" evidence="1">
    <location>
        <begin position="1"/>
        <end position="25"/>
    </location>
</feature>
<evidence type="ECO:0000313" key="3">
    <source>
        <dbReference type="Proteomes" id="UP000799291"/>
    </source>
</evidence>
<accession>A0A6G1IE71</accession>
<dbReference type="EMBL" id="MU005633">
    <property type="protein sequence ID" value="KAF2676537.1"/>
    <property type="molecule type" value="Genomic_DNA"/>
</dbReference>
<organism evidence="2 3">
    <name type="scientific">Lentithecium fluviatile CBS 122367</name>
    <dbReference type="NCBI Taxonomy" id="1168545"/>
    <lineage>
        <taxon>Eukaryota</taxon>
        <taxon>Fungi</taxon>
        <taxon>Dikarya</taxon>
        <taxon>Ascomycota</taxon>
        <taxon>Pezizomycotina</taxon>
        <taxon>Dothideomycetes</taxon>
        <taxon>Pleosporomycetidae</taxon>
        <taxon>Pleosporales</taxon>
        <taxon>Massarineae</taxon>
        <taxon>Lentitheciaceae</taxon>
        <taxon>Lentithecium</taxon>
    </lineage>
</organism>